<gene>
    <name evidence="1" type="ORF">C7B45_17585</name>
</gene>
<accession>A0A2T2WCF2</accession>
<dbReference type="Gene3D" id="3.40.50.300">
    <property type="entry name" value="P-loop containing nucleotide triphosphate hydrolases"/>
    <property type="match status" value="1"/>
</dbReference>
<dbReference type="Proteomes" id="UP000241848">
    <property type="component" value="Unassembled WGS sequence"/>
</dbReference>
<dbReference type="AlphaFoldDB" id="A0A2T2WCF2"/>
<protein>
    <recommendedName>
        <fullName evidence="3">TraD/TraG TraM recognition site domain-containing protein</fullName>
    </recommendedName>
</protein>
<evidence type="ECO:0000313" key="1">
    <source>
        <dbReference type="EMBL" id="PSR19911.1"/>
    </source>
</evidence>
<organism evidence="1 2">
    <name type="scientific">Sulfobacillus acidophilus</name>
    <dbReference type="NCBI Taxonomy" id="53633"/>
    <lineage>
        <taxon>Bacteria</taxon>
        <taxon>Bacillati</taxon>
        <taxon>Bacillota</taxon>
        <taxon>Clostridia</taxon>
        <taxon>Eubacteriales</taxon>
        <taxon>Clostridiales Family XVII. Incertae Sedis</taxon>
        <taxon>Sulfobacillus</taxon>
    </lineage>
</organism>
<dbReference type="InterPro" id="IPR027417">
    <property type="entry name" value="P-loop_NTPase"/>
</dbReference>
<evidence type="ECO:0008006" key="3">
    <source>
        <dbReference type="Google" id="ProtNLM"/>
    </source>
</evidence>
<proteinExistence type="predicted"/>
<name>A0A2T2WCF2_9FIRM</name>
<dbReference type="EMBL" id="PXYV01000117">
    <property type="protein sequence ID" value="PSR19911.1"/>
    <property type="molecule type" value="Genomic_DNA"/>
</dbReference>
<reference evidence="1 2" key="1">
    <citation type="journal article" date="2014" name="BMC Genomics">
        <title>Comparison of environmental and isolate Sulfobacillus genomes reveals diverse carbon, sulfur, nitrogen, and hydrogen metabolisms.</title>
        <authorList>
            <person name="Justice N.B."/>
            <person name="Norman A."/>
            <person name="Brown C.T."/>
            <person name="Singh A."/>
            <person name="Thomas B.C."/>
            <person name="Banfield J.F."/>
        </authorList>
    </citation>
    <scope>NUCLEOTIDE SEQUENCE [LARGE SCALE GENOMIC DNA]</scope>
    <source>
        <strain evidence="1">AMDSBA3</strain>
    </source>
</reference>
<sequence>MAQSRGAGVHTITATQDPGDYAAVSPQLPFQVLTNTAVKICHRVDSPDSAELIARTIGTAKGHEVTHQVQTANRSLGFMGSVRAVDEFIVHPQLIKALPTGAAAYSIKVPSVQSGVMQVFPRPS</sequence>
<comment type="caution">
    <text evidence="1">The sequence shown here is derived from an EMBL/GenBank/DDBJ whole genome shotgun (WGS) entry which is preliminary data.</text>
</comment>
<evidence type="ECO:0000313" key="2">
    <source>
        <dbReference type="Proteomes" id="UP000241848"/>
    </source>
</evidence>
<dbReference type="SUPFAM" id="SSF52540">
    <property type="entry name" value="P-loop containing nucleoside triphosphate hydrolases"/>
    <property type="match status" value="1"/>
</dbReference>